<dbReference type="EMBL" id="JABXYJ010000009">
    <property type="protein sequence ID" value="NVO79089.1"/>
    <property type="molecule type" value="Genomic_DNA"/>
</dbReference>
<dbReference type="SUPFAM" id="SSF55331">
    <property type="entry name" value="Tautomerase/MIF"/>
    <property type="match status" value="1"/>
</dbReference>
<protein>
    <submittedName>
        <fullName evidence="1">Tautomerase family protein</fullName>
    </submittedName>
</protein>
<reference evidence="1 2" key="1">
    <citation type="submission" date="2020-06" db="EMBL/GenBank/DDBJ databases">
        <authorList>
            <person name="Qiu C."/>
            <person name="Liu Z."/>
        </authorList>
    </citation>
    <scope>NUCLEOTIDE SEQUENCE [LARGE SCALE GENOMIC DNA]</scope>
    <source>
        <strain evidence="1 2">EM 1</strain>
    </source>
</reference>
<dbReference type="InterPro" id="IPR014347">
    <property type="entry name" value="Tautomerase/MIF_sf"/>
</dbReference>
<dbReference type="RefSeq" id="WP_176804618.1">
    <property type="nucleotide sequence ID" value="NZ_JABXYJ010000009.1"/>
</dbReference>
<gene>
    <name evidence="1" type="ORF">HV832_14760</name>
</gene>
<keyword evidence="2" id="KW-1185">Reference proteome</keyword>
<dbReference type="PANTHER" id="PTHR38460:SF1">
    <property type="entry name" value="TAUTOMERASE YOLI-RELATED"/>
    <property type="match status" value="1"/>
</dbReference>
<dbReference type="Gene3D" id="3.30.429.10">
    <property type="entry name" value="Macrophage Migration Inhibitory Factor"/>
    <property type="match status" value="1"/>
</dbReference>
<organism evidence="1 2">
    <name type="scientific">Undibacterium oligocarboniphilum</name>
    <dbReference type="NCBI Taxonomy" id="666702"/>
    <lineage>
        <taxon>Bacteria</taxon>
        <taxon>Pseudomonadati</taxon>
        <taxon>Pseudomonadota</taxon>
        <taxon>Betaproteobacteria</taxon>
        <taxon>Burkholderiales</taxon>
        <taxon>Oxalobacteraceae</taxon>
        <taxon>Undibacterium</taxon>
    </lineage>
</organism>
<name>A0A850QIZ8_9BURK</name>
<evidence type="ECO:0000313" key="2">
    <source>
        <dbReference type="Proteomes" id="UP000588051"/>
    </source>
</evidence>
<proteinExistence type="predicted"/>
<evidence type="ECO:0000313" key="1">
    <source>
        <dbReference type="EMBL" id="NVO79089.1"/>
    </source>
</evidence>
<dbReference type="AlphaFoldDB" id="A0A850QIZ8"/>
<dbReference type="Proteomes" id="UP000588051">
    <property type="component" value="Unassembled WGS sequence"/>
</dbReference>
<dbReference type="PANTHER" id="PTHR38460">
    <property type="entry name" value="TAUTOMERASE YOLI-RELATED"/>
    <property type="match status" value="1"/>
</dbReference>
<dbReference type="Pfam" id="PF14552">
    <property type="entry name" value="Tautomerase_2"/>
    <property type="match status" value="1"/>
</dbReference>
<accession>A0A850QIZ8</accession>
<comment type="caution">
    <text evidence="1">The sequence shown here is derived from an EMBL/GenBank/DDBJ whole genome shotgun (WGS) entry which is preliminary data.</text>
</comment>
<sequence length="183" mass="20243">MPLVTLTVRHPKSVAFKTGVLDAVHAALVASGVPVTDKFQRVIELDAENFRYDPVYPDLTSVRTENFVLIEILWSVGRSVKVKKKLLSGLMADLSLLGLHPEEVMVCFKETSWENWSFGGGRLIHHKLQSASENQRFLSLIFGCGTTILTTPAPTPASRCSDRVSGWCAACWPVFPDRNTSGR</sequence>
<dbReference type="InterPro" id="IPR037479">
    <property type="entry name" value="Tauto_MSAD"/>
</dbReference>